<dbReference type="InterPro" id="IPR056539">
    <property type="entry name" value="NuiA-like"/>
</dbReference>
<dbReference type="OrthoDB" id="5366485at2759"/>
<evidence type="ECO:0000313" key="2">
    <source>
        <dbReference type="EMBL" id="KAI1873333.1"/>
    </source>
</evidence>
<dbReference type="Proteomes" id="UP000829685">
    <property type="component" value="Unassembled WGS sequence"/>
</dbReference>
<dbReference type="EMBL" id="JAFIMR010000010">
    <property type="protein sequence ID" value="KAI1873333.1"/>
    <property type="molecule type" value="Genomic_DNA"/>
</dbReference>
<keyword evidence="3" id="KW-1185">Reference proteome</keyword>
<protein>
    <submittedName>
        <fullName evidence="2">Uncharacterized protein</fullName>
    </submittedName>
</protein>
<accession>A0A9P9WPF3</accession>
<dbReference type="Gene3D" id="3.40.1460.10">
    <property type="entry name" value="Nuclease A inhibitor-like"/>
    <property type="match status" value="1"/>
</dbReference>
<dbReference type="AlphaFoldDB" id="A0A9P9WPF3"/>
<dbReference type="PANTHER" id="PTHR42093:SF1">
    <property type="match status" value="1"/>
</dbReference>
<dbReference type="PANTHER" id="PTHR42093">
    <property type="match status" value="1"/>
</dbReference>
<sequence>MASDEDYMAFLDKANKDPSEGYAKSASKQDFKATDAGVQVPAVLKSAVKDAFYTSDADEPFVPVCLNWDEGGKGLPDEEEFASLISHPSPSSAQVEIQDPADWDAQGQYSDLIDAVRKAGKGNDVRVYRITRDGTRVEYWVVTTEGKGKGAKLVGVKALAVES</sequence>
<evidence type="ECO:0000313" key="3">
    <source>
        <dbReference type="Proteomes" id="UP000829685"/>
    </source>
</evidence>
<feature type="region of interest" description="Disordered" evidence="1">
    <location>
        <begin position="1"/>
        <end position="32"/>
    </location>
</feature>
<gene>
    <name evidence="2" type="ORF">JX265_004955</name>
</gene>
<dbReference type="Pfam" id="PF23151">
    <property type="entry name" value="NuiA_2"/>
    <property type="match status" value="1"/>
</dbReference>
<reference evidence="2" key="1">
    <citation type="submission" date="2021-03" db="EMBL/GenBank/DDBJ databases">
        <title>Revisited historic fungal species revealed as producer of novel bioactive compounds through whole genome sequencing and comparative genomics.</title>
        <authorList>
            <person name="Vignolle G.A."/>
            <person name="Hochenegger N."/>
            <person name="Mach R.L."/>
            <person name="Mach-Aigner A.R."/>
            <person name="Javad Rahimi M."/>
            <person name="Salim K.A."/>
            <person name="Chan C.M."/>
            <person name="Lim L.B.L."/>
            <person name="Cai F."/>
            <person name="Druzhinina I.S."/>
            <person name="U'Ren J.M."/>
            <person name="Derntl C."/>
        </authorList>
    </citation>
    <scope>NUCLEOTIDE SEQUENCE</scope>
    <source>
        <strain evidence="2">TUCIM 5799</strain>
    </source>
</reference>
<proteinExistence type="predicted"/>
<name>A0A9P9WPF3_9PEZI</name>
<organism evidence="2 3">
    <name type="scientific">Neoarthrinium moseri</name>
    <dbReference type="NCBI Taxonomy" id="1658444"/>
    <lineage>
        <taxon>Eukaryota</taxon>
        <taxon>Fungi</taxon>
        <taxon>Dikarya</taxon>
        <taxon>Ascomycota</taxon>
        <taxon>Pezizomycotina</taxon>
        <taxon>Sordariomycetes</taxon>
        <taxon>Xylariomycetidae</taxon>
        <taxon>Amphisphaeriales</taxon>
        <taxon>Apiosporaceae</taxon>
        <taxon>Neoarthrinium</taxon>
    </lineage>
</organism>
<comment type="caution">
    <text evidence="2">The sequence shown here is derived from an EMBL/GenBank/DDBJ whole genome shotgun (WGS) entry which is preliminary data.</text>
</comment>
<evidence type="ECO:0000256" key="1">
    <source>
        <dbReference type="SAM" id="MobiDB-lite"/>
    </source>
</evidence>